<dbReference type="AlphaFoldDB" id="A0AAN7BPV5"/>
<sequence length="563" mass="62378">MPGPQRKPSPIEPIMLWGFCFSTQAKQNFNTPWGAAWLTNQYTDERHEMWEHIAHNDLAKKREIKYGNNVAVLFGALVECKAFWGHDGFWHAIARGFNTNSTILRCTVEILTDARRIQRGKPAKEISDTARAADRWIAFLDSDAARLKHRGDGPESALIRIADAYFKKQERAWVNAAWVPINPKGDTTHNRAPSPPRIKHEPGMGDIHGLHVRSASVRKRSPSAAPLESRIKKRRMSFVSGAGDPLPPTGPRRYSRDHDYTAHKPDPDYHQQGPGDWDRSRDRNAESRDILPLSSRQDRDLRLDPPPLHVNGAREPAPVPRDDKTQKELQARISNLEKELAQAKMKLKSTTPTTTGSSNQLAAQMNSVTDAVSTMMDSMHDIVDGLTRLQDEVSVVSSKQTTVTNLSPDNSIDKLSKLVLDPLAAITDTLASIQSEVAELKKAQSSLSPAQAPPPDLTELKSILKQQSDQIAALNQSMACIQRQSPKLPPPTAQTLQQAITNAERDLWHHYSAVSDFYNKLDINKASRATTERTAEFLAVLQHSVESAKAMKGGGGSGASPHP</sequence>
<dbReference type="Proteomes" id="UP001301958">
    <property type="component" value="Unassembled WGS sequence"/>
</dbReference>
<evidence type="ECO:0000256" key="1">
    <source>
        <dbReference type="SAM" id="Coils"/>
    </source>
</evidence>
<name>A0AAN7BPV5_9PEZI</name>
<keyword evidence="1" id="KW-0175">Coiled coil</keyword>
<comment type="caution">
    <text evidence="3">The sequence shown here is derived from an EMBL/GenBank/DDBJ whole genome shotgun (WGS) entry which is preliminary data.</text>
</comment>
<proteinExistence type="predicted"/>
<protein>
    <submittedName>
        <fullName evidence="3">Uncharacterized protein</fullName>
    </submittedName>
</protein>
<organism evidence="3 4">
    <name type="scientific">Podospora fimiseda</name>
    <dbReference type="NCBI Taxonomy" id="252190"/>
    <lineage>
        <taxon>Eukaryota</taxon>
        <taxon>Fungi</taxon>
        <taxon>Dikarya</taxon>
        <taxon>Ascomycota</taxon>
        <taxon>Pezizomycotina</taxon>
        <taxon>Sordariomycetes</taxon>
        <taxon>Sordariomycetidae</taxon>
        <taxon>Sordariales</taxon>
        <taxon>Podosporaceae</taxon>
        <taxon>Podospora</taxon>
    </lineage>
</organism>
<feature type="compositionally biased region" description="Basic and acidic residues" evidence="2">
    <location>
        <begin position="276"/>
        <end position="289"/>
    </location>
</feature>
<feature type="compositionally biased region" description="Basic and acidic residues" evidence="2">
    <location>
        <begin position="254"/>
        <end position="269"/>
    </location>
</feature>
<evidence type="ECO:0000313" key="3">
    <source>
        <dbReference type="EMBL" id="KAK4227325.1"/>
    </source>
</evidence>
<evidence type="ECO:0000256" key="2">
    <source>
        <dbReference type="SAM" id="MobiDB-lite"/>
    </source>
</evidence>
<accession>A0AAN7BPV5</accession>
<dbReference type="EMBL" id="MU865333">
    <property type="protein sequence ID" value="KAK4227325.1"/>
    <property type="molecule type" value="Genomic_DNA"/>
</dbReference>
<reference evidence="3" key="2">
    <citation type="submission" date="2023-05" db="EMBL/GenBank/DDBJ databases">
        <authorList>
            <consortium name="Lawrence Berkeley National Laboratory"/>
            <person name="Steindorff A."/>
            <person name="Hensen N."/>
            <person name="Bonometti L."/>
            <person name="Westerberg I."/>
            <person name="Brannstrom I.O."/>
            <person name="Guillou S."/>
            <person name="Cros-Aarteil S."/>
            <person name="Calhoun S."/>
            <person name="Haridas S."/>
            <person name="Kuo A."/>
            <person name="Mondo S."/>
            <person name="Pangilinan J."/>
            <person name="Riley R."/>
            <person name="Labutti K."/>
            <person name="Andreopoulos B."/>
            <person name="Lipzen A."/>
            <person name="Chen C."/>
            <person name="Yanf M."/>
            <person name="Daum C."/>
            <person name="Ng V."/>
            <person name="Clum A."/>
            <person name="Ohm R."/>
            <person name="Martin F."/>
            <person name="Silar P."/>
            <person name="Natvig D."/>
            <person name="Lalanne C."/>
            <person name="Gautier V."/>
            <person name="Ament-Velasquez S.L."/>
            <person name="Kruys A."/>
            <person name="Hutchinson M.I."/>
            <person name="Powell A.J."/>
            <person name="Barry K."/>
            <person name="Miller A.N."/>
            <person name="Grigoriev I.V."/>
            <person name="Debuchy R."/>
            <person name="Gladieux P."/>
            <person name="Thoren M.H."/>
            <person name="Johannesson H."/>
        </authorList>
    </citation>
    <scope>NUCLEOTIDE SEQUENCE</scope>
    <source>
        <strain evidence="3">CBS 990.96</strain>
    </source>
</reference>
<gene>
    <name evidence="3" type="ORF">QBC38DRAFT_364524</name>
</gene>
<reference evidence="3" key="1">
    <citation type="journal article" date="2023" name="Mol. Phylogenet. Evol.">
        <title>Genome-scale phylogeny and comparative genomics of the fungal order Sordariales.</title>
        <authorList>
            <person name="Hensen N."/>
            <person name="Bonometti L."/>
            <person name="Westerberg I."/>
            <person name="Brannstrom I.O."/>
            <person name="Guillou S."/>
            <person name="Cros-Aarteil S."/>
            <person name="Calhoun S."/>
            <person name="Haridas S."/>
            <person name="Kuo A."/>
            <person name="Mondo S."/>
            <person name="Pangilinan J."/>
            <person name="Riley R."/>
            <person name="LaButti K."/>
            <person name="Andreopoulos B."/>
            <person name="Lipzen A."/>
            <person name="Chen C."/>
            <person name="Yan M."/>
            <person name="Daum C."/>
            <person name="Ng V."/>
            <person name="Clum A."/>
            <person name="Steindorff A."/>
            <person name="Ohm R.A."/>
            <person name="Martin F."/>
            <person name="Silar P."/>
            <person name="Natvig D.O."/>
            <person name="Lalanne C."/>
            <person name="Gautier V."/>
            <person name="Ament-Velasquez S.L."/>
            <person name="Kruys A."/>
            <person name="Hutchinson M.I."/>
            <person name="Powell A.J."/>
            <person name="Barry K."/>
            <person name="Miller A.N."/>
            <person name="Grigoriev I.V."/>
            <person name="Debuchy R."/>
            <person name="Gladieux P."/>
            <person name="Hiltunen Thoren M."/>
            <person name="Johannesson H."/>
        </authorList>
    </citation>
    <scope>NUCLEOTIDE SEQUENCE</scope>
    <source>
        <strain evidence="3">CBS 990.96</strain>
    </source>
</reference>
<keyword evidence="4" id="KW-1185">Reference proteome</keyword>
<feature type="coiled-coil region" evidence="1">
    <location>
        <begin position="423"/>
        <end position="484"/>
    </location>
</feature>
<evidence type="ECO:0000313" key="4">
    <source>
        <dbReference type="Proteomes" id="UP001301958"/>
    </source>
</evidence>
<feature type="region of interest" description="Disordered" evidence="2">
    <location>
        <begin position="182"/>
        <end position="326"/>
    </location>
</feature>